<sequence>MPGEHRVERTAEAWQALTEWLAVHASLSFASLLPPVPEKDITNADAALRQRLGFGLPPELAALWRLCGGVEHQLIEADEEGEVGSGAFLPGGVILPPAQALGLRLPASGGGDGWGGAQVVPWLTRDEAGPEHGLYASKRGVGEWSIVDEPAGGPAYPSVAAYLETVHRTLAAGPPDLMGSDVPGLVWDCLVWDDPGNPGLDEAGELWRRIH</sequence>
<dbReference type="RefSeq" id="WP_073784953.1">
    <property type="nucleotide sequence ID" value="NZ_JAPEPH010000001.1"/>
</dbReference>
<comment type="caution">
    <text evidence="1">The sequence shown here is derived from an EMBL/GenBank/DDBJ whole genome shotgun (WGS) entry which is preliminary data.</text>
</comment>
<dbReference type="STRING" id="1048205.AB852_08025"/>
<reference evidence="1 2" key="1">
    <citation type="submission" date="2015-06" db="EMBL/GenBank/DDBJ databases">
        <title>Cloning and characterization of the uncialamcin biosynthetic gene cluster.</title>
        <authorList>
            <person name="Yan X."/>
            <person name="Huang T."/>
            <person name="Ge H."/>
            <person name="Shen B."/>
        </authorList>
    </citation>
    <scope>NUCLEOTIDE SEQUENCE [LARGE SCALE GENOMIC DNA]</scope>
    <source>
        <strain evidence="1 2">DCA2648</strain>
    </source>
</reference>
<evidence type="ECO:0000313" key="1">
    <source>
        <dbReference type="EMBL" id="OKH96497.1"/>
    </source>
</evidence>
<keyword evidence="2" id="KW-1185">Reference proteome</keyword>
<accession>A0A1Q4VFA4</accession>
<dbReference type="AlphaFoldDB" id="A0A1Q4VFA4"/>
<name>A0A1Q4VFA4_9ACTN</name>
<proteinExistence type="predicted"/>
<dbReference type="EMBL" id="LFBV01000001">
    <property type="protein sequence ID" value="OKH96497.1"/>
    <property type="molecule type" value="Genomic_DNA"/>
</dbReference>
<gene>
    <name evidence="1" type="ORF">AB852_08025</name>
</gene>
<protein>
    <recommendedName>
        <fullName evidence="3">Knr4/Smi1-like domain-containing protein</fullName>
    </recommendedName>
</protein>
<organism evidence="1 2">
    <name type="scientific">Streptomyces uncialis</name>
    <dbReference type="NCBI Taxonomy" id="1048205"/>
    <lineage>
        <taxon>Bacteria</taxon>
        <taxon>Bacillati</taxon>
        <taxon>Actinomycetota</taxon>
        <taxon>Actinomycetes</taxon>
        <taxon>Kitasatosporales</taxon>
        <taxon>Streptomycetaceae</taxon>
        <taxon>Streptomyces</taxon>
    </lineage>
</organism>
<dbReference type="Proteomes" id="UP000186455">
    <property type="component" value="Unassembled WGS sequence"/>
</dbReference>
<evidence type="ECO:0008006" key="3">
    <source>
        <dbReference type="Google" id="ProtNLM"/>
    </source>
</evidence>
<evidence type="ECO:0000313" key="2">
    <source>
        <dbReference type="Proteomes" id="UP000186455"/>
    </source>
</evidence>